<comment type="similarity">
    <text evidence="2">Belongs to the nematode transthyretin-like family.</text>
</comment>
<proteinExistence type="inferred from homology"/>
<dbReference type="InterPro" id="IPR001534">
    <property type="entry name" value="Transthyretin-like"/>
</dbReference>
<dbReference type="PANTHER" id="PTHR21700">
    <property type="entry name" value="TRANSTHYRETIN-LIKE FAMILY PROTEIN-RELATED"/>
    <property type="match status" value="1"/>
</dbReference>
<evidence type="ECO:0000256" key="5">
    <source>
        <dbReference type="SAM" id="SignalP"/>
    </source>
</evidence>
<evidence type="ECO:0000256" key="2">
    <source>
        <dbReference type="ARBA" id="ARBA00010112"/>
    </source>
</evidence>
<dbReference type="AlphaFoldDB" id="A0A1I7V2U9"/>
<evidence type="ECO:0000313" key="7">
    <source>
        <dbReference type="WBParaSite" id="Csp11.Scaffold630.g21832.t1"/>
    </source>
</evidence>
<accession>A0A1I7V2U9</accession>
<feature type="chain" id="PRO_5009309731" evidence="5">
    <location>
        <begin position="21"/>
        <end position="159"/>
    </location>
</feature>
<organism evidence="6 7">
    <name type="scientific">Caenorhabditis tropicalis</name>
    <dbReference type="NCBI Taxonomy" id="1561998"/>
    <lineage>
        <taxon>Eukaryota</taxon>
        <taxon>Metazoa</taxon>
        <taxon>Ecdysozoa</taxon>
        <taxon>Nematoda</taxon>
        <taxon>Chromadorea</taxon>
        <taxon>Rhabditida</taxon>
        <taxon>Rhabditina</taxon>
        <taxon>Rhabditomorpha</taxon>
        <taxon>Rhabditoidea</taxon>
        <taxon>Rhabditidae</taxon>
        <taxon>Peloderinae</taxon>
        <taxon>Caenorhabditis</taxon>
    </lineage>
</organism>
<dbReference type="eggNOG" id="ENOG502R8IG">
    <property type="taxonomic scope" value="Eukaryota"/>
</dbReference>
<keyword evidence="3" id="KW-0964">Secreted</keyword>
<reference evidence="7" key="1">
    <citation type="submission" date="2016-11" db="UniProtKB">
        <authorList>
            <consortium name="WormBaseParasite"/>
        </authorList>
    </citation>
    <scope>IDENTIFICATION</scope>
</reference>
<dbReference type="Gene3D" id="2.60.40.3330">
    <property type="match status" value="1"/>
</dbReference>
<protein>
    <submittedName>
        <fullName evidence="7">Transthyretin-like family protein</fullName>
    </submittedName>
</protein>
<feature type="signal peptide" evidence="5">
    <location>
        <begin position="1"/>
        <end position="20"/>
    </location>
</feature>
<sequence>MGKLHIAFSAILFIVPFCFCATGTTHVRGQLLCHGKPAIGEKIELWEKNFGFPDNLIVSDVTDNQGFFMLRGSISDWVRKPIIYVYFVNYCEAAITKSFMICGNSVKVFIPPEFVADGNLPRHIFNLDNLELSKAITEQAGLERITHAVFSHKECRYIN</sequence>
<dbReference type="Proteomes" id="UP000095282">
    <property type="component" value="Unplaced"/>
</dbReference>
<evidence type="ECO:0000313" key="6">
    <source>
        <dbReference type="Proteomes" id="UP000095282"/>
    </source>
</evidence>
<evidence type="ECO:0000256" key="4">
    <source>
        <dbReference type="ARBA" id="ARBA00022729"/>
    </source>
</evidence>
<comment type="subcellular location">
    <subcellularLocation>
        <location evidence="1">Secreted</location>
    </subcellularLocation>
</comment>
<keyword evidence="6" id="KW-1185">Reference proteome</keyword>
<dbReference type="STRING" id="1561998.A0A1I7V2U9"/>
<evidence type="ECO:0000256" key="3">
    <source>
        <dbReference type="ARBA" id="ARBA00022525"/>
    </source>
</evidence>
<dbReference type="InterPro" id="IPR038479">
    <property type="entry name" value="Transthyretin-like_sf"/>
</dbReference>
<keyword evidence="4 5" id="KW-0732">Signal</keyword>
<dbReference type="WBParaSite" id="Csp11.Scaffold630.g21832.t1">
    <property type="protein sequence ID" value="Csp11.Scaffold630.g21832.t1"/>
    <property type="gene ID" value="Csp11.Scaffold630.g21832"/>
</dbReference>
<dbReference type="GO" id="GO:0005576">
    <property type="term" value="C:extracellular region"/>
    <property type="evidence" value="ECO:0007669"/>
    <property type="project" value="UniProtKB-SubCell"/>
</dbReference>
<name>A0A1I7V2U9_9PELO</name>
<dbReference type="Pfam" id="PF01060">
    <property type="entry name" value="TTR-52"/>
    <property type="match status" value="1"/>
</dbReference>
<dbReference type="GO" id="GO:0009986">
    <property type="term" value="C:cell surface"/>
    <property type="evidence" value="ECO:0007669"/>
    <property type="project" value="InterPro"/>
</dbReference>
<dbReference type="PANTHER" id="PTHR21700:SF42">
    <property type="entry name" value="TRANSTHYRETIN-RELATED FAMILY DOMAIN-RELATED"/>
    <property type="match status" value="1"/>
</dbReference>
<evidence type="ECO:0000256" key="1">
    <source>
        <dbReference type="ARBA" id="ARBA00004613"/>
    </source>
</evidence>